<dbReference type="InterPro" id="IPR021765">
    <property type="entry name" value="UstYa-like"/>
</dbReference>
<protein>
    <submittedName>
        <fullName evidence="2">Uncharacterized protein</fullName>
    </submittedName>
</protein>
<dbReference type="AlphaFoldDB" id="A0A5M3Z7H7"/>
<name>A0A5M3Z7H7_ASPTE</name>
<dbReference type="Proteomes" id="UP000452235">
    <property type="component" value="Unassembled WGS sequence"/>
</dbReference>
<organism evidence="2 3">
    <name type="scientific">Aspergillus terreus</name>
    <dbReference type="NCBI Taxonomy" id="33178"/>
    <lineage>
        <taxon>Eukaryota</taxon>
        <taxon>Fungi</taxon>
        <taxon>Dikarya</taxon>
        <taxon>Ascomycota</taxon>
        <taxon>Pezizomycotina</taxon>
        <taxon>Eurotiomycetes</taxon>
        <taxon>Eurotiomycetidae</taxon>
        <taxon>Eurotiales</taxon>
        <taxon>Aspergillaceae</taxon>
        <taxon>Aspergillus</taxon>
        <taxon>Aspergillus subgen. Circumdati</taxon>
    </lineage>
</organism>
<comment type="caution">
    <text evidence="2">The sequence shown here is derived from an EMBL/GenBank/DDBJ whole genome shotgun (WGS) entry which is preliminary data.</text>
</comment>
<dbReference type="PANTHER" id="PTHR33365:SF14">
    <property type="entry name" value="TAT PATHWAY SIGNAL SEQUENCE"/>
    <property type="match status" value="1"/>
</dbReference>
<dbReference type="PANTHER" id="PTHR33365">
    <property type="entry name" value="YALI0B05434P"/>
    <property type="match status" value="1"/>
</dbReference>
<dbReference type="EMBL" id="BLJY01000009">
    <property type="protein sequence ID" value="GFF18746.1"/>
    <property type="molecule type" value="Genomic_DNA"/>
</dbReference>
<dbReference type="Pfam" id="PF11807">
    <property type="entry name" value="UstYa"/>
    <property type="match status" value="1"/>
</dbReference>
<evidence type="ECO:0000313" key="2">
    <source>
        <dbReference type="EMBL" id="GFF18746.1"/>
    </source>
</evidence>
<gene>
    <name evidence="2" type="ORF">ATEIFO6365_0009010900</name>
</gene>
<keyword evidence="3" id="KW-1185">Reference proteome</keyword>
<sequence>MKWDIASSKLGFLKLGRSEAKYELLGKYANAKNESIPRSRQMSGFSTWALSCLNVLLFLFSLLLLVVSWDNFHQQRELHNEGYTTNINYDLKRVSSFSPIFDEIDLRPRLQRFNGAVNDNSSIFRQDPSPEVDAAWDLISAEGFEITTAEASSLAKAGQDPSVLVHAPASWNRGGDAVVVQIDVFHQIHCLNELRKEIHFDYYYKNRYGDRSAAPAEHMIHKKHCIHILLQNLICHADVDLIPHNWVHYEGLNQSTRPWAEPLADFNAVKKCRDFSGLLEWARETAIQDLPTRWKELQYQKGRPVLDGSNGYFQIPHQHE</sequence>
<dbReference type="GO" id="GO:0043386">
    <property type="term" value="P:mycotoxin biosynthetic process"/>
    <property type="evidence" value="ECO:0007669"/>
    <property type="project" value="InterPro"/>
</dbReference>
<dbReference type="OrthoDB" id="3687641at2759"/>
<evidence type="ECO:0000256" key="1">
    <source>
        <dbReference type="ARBA" id="ARBA00035112"/>
    </source>
</evidence>
<comment type="similarity">
    <text evidence="1">Belongs to the ustYa family.</text>
</comment>
<reference evidence="2 3" key="1">
    <citation type="submission" date="2020-01" db="EMBL/GenBank/DDBJ databases">
        <title>Aspergillus terreus IFO 6365 whole genome shotgun sequence.</title>
        <authorList>
            <person name="Kanamasa S."/>
            <person name="Takahashi H."/>
        </authorList>
    </citation>
    <scope>NUCLEOTIDE SEQUENCE [LARGE SCALE GENOMIC DNA]</scope>
    <source>
        <strain evidence="2 3">IFO 6365</strain>
    </source>
</reference>
<dbReference type="VEuPathDB" id="FungiDB:ATEG_07506"/>
<evidence type="ECO:0000313" key="3">
    <source>
        <dbReference type="Proteomes" id="UP000452235"/>
    </source>
</evidence>
<accession>A0A5M3Z7H7</accession>
<proteinExistence type="inferred from homology"/>